<proteinExistence type="predicted"/>
<reference evidence="1" key="2">
    <citation type="submission" date="2020-05" db="UniProtKB">
        <authorList>
            <consortium name="EnsemblMetazoa"/>
        </authorList>
    </citation>
    <scope>IDENTIFICATION</scope>
    <source>
        <strain evidence="1">IAEA</strain>
    </source>
</reference>
<dbReference type="EnsemblMetazoa" id="GPAI016741-RA">
    <property type="protein sequence ID" value="GPAI016741-PA"/>
    <property type="gene ID" value="GPAI016741"/>
</dbReference>
<sequence>MEQVFCLNFTASNKNLIFGKTLAISYVKAHKTWLTEVGYQLVLGGSDILSSRLTCQYLPQHTILRQLFVVYSPPVKNLRPRNLLYEVIPLIEKDLWDVIQCTRFSLFKYDPAREEYPLYQSFSAVLVATSTTDFGFKMCKAAAMRVCVHVDQFGPCMLGHVCSDVMVLNFTPKY</sequence>
<reference evidence="2" key="1">
    <citation type="submission" date="2014-03" db="EMBL/GenBank/DDBJ databases">
        <authorList>
            <person name="Aksoy S."/>
            <person name="Warren W."/>
            <person name="Wilson R.K."/>
        </authorList>
    </citation>
    <scope>NUCLEOTIDE SEQUENCE [LARGE SCALE GENOMIC DNA]</scope>
    <source>
        <strain evidence="2">IAEA</strain>
    </source>
</reference>
<organism evidence="1 2">
    <name type="scientific">Glossina pallidipes</name>
    <name type="common">Tsetse fly</name>
    <dbReference type="NCBI Taxonomy" id="7398"/>
    <lineage>
        <taxon>Eukaryota</taxon>
        <taxon>Metazoa</taxon>
        <taxon>Ecdysozoa</taxon>
        <taxon>Arthropoda</taxon>
        <taxon>Hexapoda</taxon>
        <taxon>Insecta</taxon>
        <taxon>Pterygota</taxon>
        <taxon>Neoptera</taxon>
        <taxon>Endopterygota</taxon>
        <taxon>Diptera</taxon>
        <taxon>Brachycera</taxon>
        <taxon>Muscomorpha</taxon>
        <taxon>Hippoboscoidea</taxon>
        <taxon>Glossinidae</taxon>
        <taxon>Glossina</taxon>
    </lineage>
</organism>
<evidence type="ECO:0000313" key="2">
    <source>
        <dbReference type="Proteomes" id="UP000092445"/>
    </source>
</evidence>
<accession>A0A1A9ZJF4</accession>
<keyword evidence="2" id="KW-1185">Reference proteome</keyword>
<dbReference type="Proteomes" id="UP000092445">
    <property type="component" value="Unassembled WGS sequence"/>
</dbReference>
<dbReference type="VEuPathDB" id="VectorBase:GPAI016741"/>
<dbReference type="AlphaFoldDB" id="A0A1A9ZJF4"/>
<evidence type="ECO:0000313" key="1">
    <source>
        <dbReference type="EnsemblMetazoa" id="GPAI016741-PA"/>
    </source>
</evidence>
<protein>
    <submittedName>
        <fullName evidence="1">Uncharacterized protein</fullName>
    </submittedName>
</protein>
<name>A0A1A9ZJF4_GLOPL</name>